<feature type="domain" description="3-beta hydroxysteroid dehydrogenase/isomerase" evidence="3">
    <location>
        <begin position="34"/>
        <end position="288"/>
    </location>
</feature>
<evidence type="ECO:0000313" key="4">
    <source>
        <dbReference type="EMBL" id="KAL3778831.1"/>
    </source>
</evidence>
<dbReference type="SUPFAM" id="SSF51735">
    <property type="entry name" value="NAD(P)-binding Rossmann-fold domains"/>
    <property type="match status" value="1"/>
</dbReference>
<protein>
    <recommendedName>
        <fullName evidence="3">3-beta hydroxysteroid dehydrogenase/isomerase domain-containing protein</fullName>
    </recommendedName>
</protein>
<dbReference type="EMBL" id="JALLAZ020001197">
    <property type="protein sequence ID" value="KAL3778831.1"/>
    <property type="molecule type" value="Genomic_DNA"/>
</dbReference>
<proteinExistence type="inferred from homology"/>
<dbReference type="GO" id="GO:0016491">
    <property type="term" value="F:oxidoreductase activity"/>
    <property type="evidence" value="ECO:0007669"/>
    <property type="project" value="UniProtKB-KW"/>
</dbReference>
<sequence>MAGDDPPPLAPASTPLQRAAALSGRYPPVPDVCVVTGGTGFVGTRLVEMLVERGATRVVSFDVVPPPDDAWRHPNIEWRVGDITDPSAVDDLLSIAGIKCVWHNAAAVGPFHPKSLYAMVNHQGTINVIESARRHGIKKLVFSSSPSTRFTGEDVDGLTEDEMPKLPLGKYMQAYAETKAMAEMEVSGACDGDFMTVSVAPHQVYGPRDNLFLPNLLEAAKSGKLRVFGDGENRICFTHVDNYCHGLIIAERALYPESPALGRFYIVTDGKTHPNGEQYLIFWRELDVAVRAMGFVSLWDKVRLPRGLLMCLASICEVLGRILGITMKLNKFNVTVLTMHRWFDIKAAEEDLGFKPIIGYREGWDETIEWFRSNWLPKQRTNSGGILGIATATQEKIDIQDMSAKKVR</sequence>
<dbReference type="Pfam" id="PF01073">
    <property type="entry name" value="3Beta_HSD"/>
    <property type="match status" value="1"/>
</dbReference>
<evidence type="ECO:0000313" key="5">
    <source>
        <dbReference type="Proteomes" id="UP001530315"/>
    </source>
</evidence>
<keyword evidence="5" id="KW-1185">Reference proteome</keyword>
<name>A0ABD3NTM5_9STRA</name>
<evidence type="ECO:0000259" key="3">
    <source>
        <dbReference type="Pfam" id="PF01073"/>
    </source>
</evidence>
<organism evidence="4 5">
    <name type="scientific">Stephanodiscus triporus</name>
    <dbReference type="NCBI Taxonomy" id="2934178"/>
    <lineage>
        <taxon>Eukaryota</taxon>
        <taxon>Sar</taxon>
        <taxon>Stramenopiles</taxon>
        <taxon>Ochrophyta</taxon>
        <taxon>Bacillariophyta</taxon>
        <taxon>Coscinodiscophyceae</taxon>
        <taxon>Thalassiosirophycidae</taxon>
        <taxon>Stephanodiscales</taxon>
        <taxon>Stephanodiscaceae</taxon>
        <taxon>Stephanodiscus</taxon>
    </lineage>
</organism>
<dbReference type="Gene3D" id="3.40.50.720">
    <property type="entry name" value="NAD(P)-binding Rossmann-like Domain"/>
    <property type="match status" value="1"/>
</dbReference>
<dbReference type="PANTHER" id="PTHR43245">
    <property type="entry name" value="BIFUNCTIONAL POLYMYXIN RESISTANCE PROTEIN ARNA"/>
    <property type="match status" value="1"/>
</dbReference>
<keyword evidence="2" id="KW-0560">Oxidoreductase</keyword>
<evidence type="ECO:0000256" key="1">
    <source>
        <dbReference type="ARBA" id="ARBA00009219"/>
    </source>
</evidence>
<comment type="caution">
    <text evidence="4">The sequence shown here is derived from an EMBL/GenBank/DDBJ whole genome shotgun (WGS) entry which is preliminary data.</text>
</comment>
<dbReference type="PANTHER" id="PTHR43245:SF51">
    <property type="entry name" value="SHORT CHAIN DEHYDROGENASE_REDUCTASE FAMILY 42E, MEMBER 2"/>
    <property type="match status" value="1"/>
</dbReference>
<gene>
    <name evidence="4" type="ORF">ACHAW5_010607</name>
</gene>
<evidence type="ECO:0000256" key="2">
    <source>
        <dbReference type="ARBA" id="ARBA00023002"/>
    </source>
</evidence>
<reference evidence="4 5" key="1">
    <citation type="submission" date="2024-10" db="EMBL/GenBank/DDBJ databases">
        <title>Updated reference genomes for cyclostephanoid diatoms.</title>
        <authorList>
            <person name="Roberts W.R."/>
            <person name="Alverson A.J."/>
        </authorList>
    </citation>
    <scope>NUCLEOTIDE SEQUENCE [LARGE SCALE GENOMIC DNA]</scope>
    <source>
        <strain evidence="4 5">AJA276-08</strain>
    </source>
</reference>
<dbReference type="Proteomes" id="UP001530315">
    <property type="component" value="Unassembled WGS sequence"/>
</dbReference>
<dbReference type="AlphaFoldDB" id="A0ABD3NTM5"/>
<dbReference type="InterPro" id="IPR050177">
    <property type="entry name" value="Lipid_A_modif_metabolic_enz"/>
</dbReference>
<dbReference type="InterPro" id="IPR036291">
    <property type="entry name" value="NAD(P)-bd_dom_sf"/>
</dbReference>
<accession>A0ABD3NTM5</accession>
<dbReference type="InterPro" id="IPR002225">
    <property type="entry name" value="3Beta_OHSteriod_DH/Estase"/>
</dbReference>
<comment type="similarity">
    <text evidence="1">Belongs to the 3-beta-HSD family.</text>
</comment>